<feature type="transmembrane region" description="Helical" evidence="5">
    <location>
        <begin position="21"/>
        <end position="39"/>
    </location>
</feature>
<dbReference type="PROSITE" id="PS51257">
    <property type="entry name" value="PROKAR_LIPOPROTEIN"/>
    <property type="match status" value="1"/>
</dbReference>
<dbReference type="InterPro" id="IPR025969">
    <property type="entry name" value="ABA_GPCR_dom"/>
</dbReference>
<keyword evidence="3 5" id="KW-1133">Transmembrane helix</keyword>
<gene>
    <name evidence="8" type="ORF">PSNMU_V1.4_AUG-EV-PASAV3_0068310</name>
</gene>
<reference evidence="8 9" key="1">
    <citation type="submission" date="2019-01" db="EMBL/GenBank/DDBJ databases">
        <authorList>
            <person name="Ferrante I. M."/>
        </authorList>
    </citation>
    <scope>NUCLEOTIDE SEQUENCE [LARGE SCALE GENOMIC DNA]</scope>
    <source>
        <strain evidence="8 9">B856</strain>
    </source>
</reference>
<dbReference type="InterPro" id="IPR022535">
    <property type="entry name" value="Golgi_pH-regulator_cons_dom"/>
</dbReference>
<name>A0A448ZD27_9STRA</name>
<evidence type="ECO:0000256" key="1">
    <source>
        <dbReference type="ARBA" id="ARBA00004141"/>
    </source>
</evidence>
<accession>A0A448ZD27</accession>
<keyword evidence="2 5" id="KW-0812">Transmembrane</keyword>
<evidence type="ECO:0000256" key="4">
    <source>
        <dbReference type="ARBA" id="ARBA00023136"/>
    </source>
</evidence>
<dbReference type="Proteomes" id="UP000291116">
    <property type="component" value="Unassembled WGS sequence"/>
</dbReference>
<proteinExistence type="predicted"/>
<dbReference type="AlphaFoldDB" id="A0A448ZD27"/>
<evidence type="ECO:0000259" key="6">
    <source>
        <dbReference type="Pfam" id="PF12430"/>
    </source>
</evidence>
<dbReference type="OrthoDB" id="264392at2759"/>
<dbReference type="PANTHER" id="PTHR15948:SF0">
    <property type="entry name" value="GOLGI PH REGULATOR A-RELATED"/>
    <property type="match status" value="1"/>
</dbReference>
<feature type="transmembrane region" description="Helical" evidence="5">
    <location>
        <begin position="397"/>
        <end position="421"/>
    </location>
</feature>
<evidence type="ECO:0000256" key="3">
    <source>
        <dbReference type="ARBA" id="ARBA00022989"/>
    </source>
</evidence>
<organism evidence="8 9">
    <name type="scientific">Pseudo-nitzschia multistriata</name>
    <dbReference type="NCBI Taxonomy" id="183589"/>
    <lineage>
        <taxon>Eukaryota</taxon>
        <taxon>Sar</taxon>
        <taxon>Stramenopiles</taxon>
        <taxon>Ochrophyta</taxon>
        <taxon>Bacillariophyta</taxon>
        <taxon>Bacillariophyceae</taxon>
        <taxon>Bacillariophycidae</taxon>
        <taxon>Bacillariales</taxon>
        <taxon>Bacillariaceae</taxon>
        <taxon>Pseudo-nitzschia</taxon>
    </lineage>
</organism>
<feature type="transmembrane region" description="Helical" evidence="5">
    <location>
        <begin position="221"/>
        <end position="242"/>
    </location>
</feature>
<keyword evidence="4 5" id="KW-0472">Membrane</keyword>
<dbReference type="InterPro" id="IPR015672">
    <property type="entry name" value="GPHR/GTG"/>
</dbReference>
<dbReference type="PANTHER" id="PTHR15948">
    <property type="entry name" value="G-PROTEIN COUPLED RECEPTOR 89-RELATED"/>
    <property type="match status" value="1"/>
</dbReference>
<protein>
    <recommendedName>
        <fullName evidence="10">Abscisic acid G-protein coupled receptor-like domain-containing protein</fullName>
    </recommendedName>
</protein>
<dbReference type="GO" id="GO:0016020">
    <property type="term" value="C:membrane"/>
    <property type="evidence" value="ECO:0007669"/>
    <property type="project" value="UniProtKB-SubCell"/>
</dbReference>
<dbReference type="EMBL" id="CAACVS010000247">
    <property type="protein sequence ID" value="VEU39953.1"/>
    <property type="molecule type" value="Genomic_DNA"/>
</dbReference>
<sequence>MDSSSHKDNEKEYSQVQLRSARQYFFAILGGSCGIMYTLKILSTIGPLVVQPPSEYETNIISLVVSWICALGLLISAVLNGFGSVSLPYANLCGFFLQVRPDYITNLESELKSIESALSKKRRMEKELKVEIPSLSPSKATNRTGSSSNAFSMSSILTLKTTSNGFSELGDELRIRRQILQTEISFMEDLLRETKLDLEELKESQVTAAAARSSMGKNKSYVGILFSVILLVRLLIAGFSIFRSYGTLLTKGYASDHHRHKKPHSDIVTIILLWLTGHNYFSHNQYAMISQMVSLILSAVLSFSQVRLFLRNATIVHRRLSRFSKKCFNGGGAMDGVGSSAKDSLDRKSTVRILWPIISAFLGCYSLACIVLIKMMLPKRFSVAFSKAMGEKGIFTIHSSMVDMVFFSSAVLSAGILGMLLGIQRQNISRHANILTQRGGNVAGNTLPDV</sequence>
<evidence type="ECO:0000313" key="9">
    <source>
        <dbReference type="Proteomes" id="UP000291116"/>
    </source>
</evidence>
<feature type="transmembrane region" description="Helical" evidence="5">
    <location>
        <begin position="353"/>
        <end position="377"/>
    </location>
</feature>
<evidence type="ECO:0000256" key="2">
    <source>
        <dbReference type="ARBA" id="ARBA00022692"/>
    </source>
</evidence>
<evidence type="ECO:0000313" key="8">
    <source>
        <dbReference type="EMBL" id="VEU39953.1"/>
    </source>
</evidence>
<evidence type="ECO:0000256" key="5">
    <source>
        <dbReference type="SAM" id="Phobius"/>
    </source>
</evidence>
<feature type="domain" description="Golgi pH regulator conserved" evidence="7">
    <location>
        <begin position="60"/>
        <end position="123"/>
    </location>
</feature>
<evidence type="ECO:0000259" key="7">
    <source>
        <dbReference type="Pfam" id="PF12537"/>
    </source>
</evidence>
<feature type="domain" description="Abscisic acid G-protein coupled receptor-like" evidence="6">
    <location>
        <begin position="211"/>
        <end position="416"/>
    </location>
</feature>
<feature type="transmembrane region" description="Helical" evidence="5">
    <location>
        <begin position="59"/>
        <end position="79"/>
    </location>
</feature>
<keyword evidence="9" id="KW-1185">Reference proteome</keyword>
<feature type="transmembrane region" description="Helical" evidence="5">
    <location>
        <begin position="288"/>
        <end position="310"/>
    </location>
</feature>
<comment type="subcellular location">
    <subcellularLocation>
        <location evidence="1">Membrane</location>
        <topology evidence="1">Multi-pass membrane protein</topology>
    </subcellularLocation>
</comment>
<dbReference type="Pfam" id="PF12430">
    <property type="entry name" value="ABA_GPCR"/>
    <property type="match status" value="1"/>
</dbReference>
<dbReference type="Pfam" id="PF12537">
    <property type="entry name" value="GPHR_N"/>
    <property type="match status" value="1"/>
</dbReference>
<evidence type="ECO:0008006" key="10">
    <source>
        <dbReference type="Google" id="ProtNLM"/>
    </source>
</evidence>